<dbReference type="Gene3D" id="1.10.1760.20">
    <property type="match status" value="1"/>
</dbReference>
<feature type="transmembrane region" description="Helical" evidence="1">
    <location>
        <begin position="202"/>
        <end position="221"/>
    </location>
</feature>
<feature type="transmembrane region" description="Helical" evidence="1">
    <location>
        <begin position="94"/>
        <end position="116"/>
    </location>
</feature>
<organism evidence="2 3">
    <name type="scientific">Serpentinicella alkaliphila</name>
    <dbReference type="NCBI Taxonomy" id="1734049"/>
    <lineage>
        <taxon>Bacteria</taxon>
        <taxon>Bacillati</taxon>
        <taxon>Bacillota</taxon>
        <taxon>Clostridia</taxon>
        <taxon>Peptostreptococcales</taxon>
        <taxon>Natronincolaceae</taxon>
        <taxon>Serpentinicella</taxon>
    </lineage>
</organism>
<dbReference type="AlphaFoldDB" id="A0A4V2T356"/>
<keyword evidence="1" id="KW-0472">Membrane</keyword>
<name>A0A4V2T356_9FIRM</name>
<dbReference type="InterPro" id="IPR024529">
    <property type="entry name" value="ECF_trnsprt_substrate-spec"/>
</dbReference>
<proteinExistence type="predicted"/>
<dbReference type="Pfam" id="PF12822">
    <property type="entry name" value="ECF_trnsprt"/>
    <property type="match status" value="1"/>
</dbReference>
<dbReference type="EMBL" id="SLYC01000035">
    <property type="protein sequence ID" value="TCP99703.1"/>
    <property type="molecule type" value="Genomic_DNA"/>
</dbReference>
<dbReference type="RefSeq" id="WP_132849204.1">
    <property type="nucleotide sequence ID" value="NZ_CP058648.1"/>
</dbReference>
<dbReference type="NCBIfam" id="TIGR04518">
    <property type="entry name" value="ECF_S_folT_fam"/>
    <property type="match status" value="1"/>
</dbReference>
<evidence type="ECO:0000313" key="2">
    <source>
        <dbReference type="EMBL" id="TCP99703.1"/>
    </source>
</evidence>
<feature type="transmembrane region" description="Helical" evidence="1">
    <location>
        <begin position="233"/>
        <end position="252"/>
    </location>
</feature>
<accession>A0A4V2T356</accession>
<feature type="transmembrane region" description="Helical" evidence="1">
    <location>
        <begin position="128"/>
        <end position="148"/>
    </location>
</feature>
<dbReference type="GO" id="GO:0016020">
    <property type="term" value="C:membrane"/>
    <property type="evidence" value="ECO:0007669"/>
    <property type="project" value="InterPro"/>
</dbReference>
<feature type="transmembrane region" description="Helical" evidence="1">
    <location>
        <begin position="26"/>
        <end position="50"/>
    </location>
</feature>
<gene>
    <name evidence="2" type="ORF">EDD79_103538</name>
</gene>
<feature type="transmembrane region" description="Helical" evidence="1">
    <location>
        <begin position="154"/>
        <end position="181"/>
    </location>
</feature>
<keyword evidence="1" id="KW-0812">Transmembrane</keyword>
<sequence>MDSSHLVSRQLSKESIKAHNRLSTKALVIASFLVSMNIVLTRLGAIMIFGGTIRLSFGNIPLILSGMLLGPVAGAMVGFISDILGFMINSHGGAFHPGFTLSSVLTGALPGIVIMFSRKDKLSTLNVFISNILVLAIVSLGLNTYWLTHLFGKSFFILLPTRIVASTIIACINTLITLVLIKNFKQTNVINFSINDTTTNQDLLYVISFVLPLIGIVLGIKNNNSFGKELLSFSFKILVVYTLIILLFLYNFGYLTI</sequence>
<reference evidence="2 3" key="1">
    <citation type="submission" date="2019-03" db="EMBL/GenBank/DDBJ databases">
        <title>Genomic Encyclopedia of Type Strains, Phase IV (KMG-IV): sequencing the most valuable type-strain genomes for metagenomic binning, comparative biology and taxonomic classification.</title>
        <authorList>
            <person name="Goeker M."/>
        </authorList>
    </citation>
    <scope>NUCLEOTIDE SEQUENCE [LARGE SCALE GENOMIC DNA]</scope>
    <source>
        <strain evidence="2 3">DSM 100013</strain>
    </source>
</reference>
<dbReference type="InterPro" id="IPR030949">
    <property type="entry name" value="ECF_S_folate_fam"/>
</dbReference>
<evidence type="ECO:0000313" key="3">
    <source>
        <dbReference type="Proteomes" id="UP000295504"/>
    </source>
</evidence>
<protein>
    <submittedName>
        <fullName evidence="2">ECF transporter S component (Folate family)</fullName>
    </submittedName>
</protein>
<comment type="caution">
    <text evidence="2">The sequence shown here is derived from an EMBL/GenBank/DDBJ whole genome shotgun (WGS) entry which is preliminary data.</text>
</comment>
<keyword evidence="3" id="KW-1185">Reference proteome</keyword>
<dbReference type="Proteomes" id="UP000295504">
    <property type="component" value="Unassembled WGS sequence"/>
</dbReference>
<feature type="transmembrane region" description="Helical" evidence="1">
    <location>
        <begin position="62"/>
        <end position="88"/>
    </location>
</feature>
<keyword evidence="1" id="KW-1133">Transmembrane helix</keyword>
<evidence type="ECO:0000256" key="1">
    <source>
        <dbReference type="SAM" id="Phobius"/>
    </source>
</evidence>
<dbReference type="OrthoDB" id="4624at2"/>